<name>A0A398D5F0_9BACT</name>
<gene>
    <name evidence="2" type="ORF">SMC5_06795</name>
</gene>
<evidence type="ECO:0000313" key="2">
    <source>
        <dbReference type="EMBL" id="RIE09710.1"/>
    </source>
</evidence>
<dbReference type="PANTHER" id="PTHR42951">
    <property type="entry name" value="METALLO-BETA-LACTAMASE DOMAIN-CONTAINING"/>
    <property type="match status" value="1"/>
</dbReference>
<evidence type="ECO:0000313" key="3">
    <source>
        <dbReference type="Proteomes" id="UP000266489"/>
    </source>
</evidence>
<reference evidence="2 3" key="1">
    <citation type="submission" date="2018-09" db="EMBL/GenBank/DDBJ databases">
        <title>Discovery and Ecogenomic Context for Candidatus Cryosericales, a Global Caldiserica Order Active in Thawing Permafrost.</title>
        <authorList>
            <person name="Martinez M.A."/>
            <person name="Woodcroft B.J."/>
            <person name="Ignacio Espinoza J.C."/>
            <person name="Zayed A."/>
            <person name="Singleton C.M."/>
            <person name="Boyd J."/>
            <person name="Li Y.-F."/>
            <person name="Purvine S."/>
            <person name="Maughan H."/>
            <person name="Hodgkins S.B."/>
            <person name="Anderson D."/>
            <person name="Sederholm M."/>
            <person name="Temperton B."/>
            <person name="Saleska S.R."/>
            <person name="Tyson G.W."/>
            <person name="Rich V.I."/>
        </authorList>
    </citation>
    <scope>NUCLEOTIDE SEQUENCE [LARGE SCALE GENOMIC DNA]</scope>
    <source>
        <strain evidence="2 3">SMC5</strain>
    </source>
</reference>
<protein>
    <submittedName>
        <fullName evidence="2">MBL fold metallo-hydrolase</fullName>
    </submittedName>
</protein>
<dbReference type="InterPro" id="IPR036866">
    <property type="entry name" value="RibonucZ/Hydroxyglut_hydro"/>
</dbReference>
<dbReference type="Proteomes" id="UP000266489">
    <property type="component" value="Unassembled WGS sequence"/>
</dbReference>
<organism evidence="2 3">
    <name type="scientific">Candidatus Cryosericum odellii</name>
    <dbReference type="NCBI Taxonomy" id="2290917"/>
    <lineage>
        <taxon>Bacteria</taxon>
        <taxon>Pseudomonadati</taxon>
        <taxon>Caldisericota/Cryosericota group</taxon>
        <taxon>Candidatus Cryosericota</taxon>
        <taxon>Candidatus Cryosericia</taxon>
        <taxon>Candidatus Cryosericales</taxon>
        <taxon>Candidatus Cryosericaceae</taxon>
        <taxon>Candidatus Cryosericum</taxon>
    </lineage>
</organism>
<dbReference type="SMART" id="SM00849">
    <property type="entry name" value="Lactamase_B"/>
    <property type="match status" value="1"/>
</dbReference>
<dbReference type="EMBL" id="QXIU01000164">
    <property type="protein sequence ID" value="RIE09710.1"/>
    <property type="molecule type" value="Genomic_DNA"/>
</dbReference>
<dbReference type="AlphaFoldDB" id="A0A398D5F0"/>
<evidence type="ECO:0000259" key="1">
    <source>
        <dbReference type="SMART" id="SM00849"/>
    </source>
</evidence>
<keyword evidence="2" id="KW-0378">Hydrolase</keyword>
<dbReference type="InterPro" id="IPR001279">
    <property type="entry name" value="Metallo-B-lactamas"/>
</dbReference>
<dbReference type="Gene3D" id="3.60.15.10">
    <property type="entry name" value="Ribonuclease Z/Hydroxyacylglutathione hydrolase-like"/>
    <property type="match status" value="1"/>
</dbReference>
<dbReference type="PANTHER" id="PTHR42951:SF17">
    <property type="entry name" value="METALLO-BETA-LACTAMASE DOMAIN-CONTAINING PROTEIN"/>
    <property type="match status" value="1"/>
</dbReference>
<comment type="caution">
    <text evidence="2">The sequence shown here is derived from an EMBL/GenBank/DDBJ whole genome shotgun (WGS) entry which is preliminary data.</text>
</comment>
<dbReference type="RefSeq" id="WP_119120109.1">
    <property type="nucleotide sequence ID" value="NZ_QXIU01000164.1"/>
</dbReference>
<dbReference type="CDD" id="cd07721">
    <property type="entry name" value="yflN-like_MBL-fold"/>
    <property type="match status" value="1"/>
</dbReference>
<sequence>MEIIKGLHTIDDTGFVNIYLLVEENGLTIVDTGMPGNAKKIAEYARSVGYKSTDIKTIVLTHADLDHSGSAKQLKELTGAEIAIGVLDAPRVEGKMELKAAKGLSAMLLGAVSKFGRFETFKPDILLKEGDRVESLSVLDTPGHTDGSICLYRERAFMFVGDALRGDDNGGVQPPSDNMTYDIEKAWESIKKLSHFECDIMLPGHGKPVMPDASKKVRELLQKHYS</sequence>
<proteinExistence type="predicted"/>
<accession>A0A398D5F0</accession>
<dbReference type="OrthoDB" id="9761531at2"/>
<dbReference type="SUPFAM" id="SSF56281">
    <property type="entry name" value="Metallo-hydrolase/oxidoreductase"/>
    <property type="match status" value="1"/>
</dbReference>
<dbReference type="GO" id="GO:0016787">
    <property type="term" value="F:hydrolase activity"/>
    <property type="evidence" value="ECO:0007669"/>
    <property type="project" value="UniProtKB-KW"/>
</dbReference>
<feature type="domain" description="Metallo-beta-lactamase" evidence="1">
    <location>
        <begin position="15"/>
        <end position="205"/>
    </location>
</feature>
<dbReference type="InterPro" id="IPR050855">
    <property type="entry name" value="NDM-1-like"/>
</dbReference>
<dbReference type="Pfam" id="PF00753">
    <property type="entry name" value="Lactamase_B"/>
    <property type="match status" value="1"/>
</dbReference>